<evidence type="ECO:0000259" key="9">
    <source>
        <dbReference type="Pfam" id="PF16415"/>
    </source>
</evidence>
<feature type="compositionally biased region" description="Polar residues" evidence="6">
    <location>
        <begin position="875"/>
        <end position="886"/>
    </location>
</feature>
<feature type="domain" description="CCR4-Not complex component Not1 C-terminal" evidence="7">
    <location>
        <begin position="1920"/>
        <end position="2257"/>
    </location>
</feature>
<evidence type="ECO:0000256" key="6">
    <source>
        <dbReference type="SAM" id="MobiDB-lite"/>
    </source>
</evidence>
<comment type="subcellular location">
    <subcellularLocation>
        <location evidence="1">Nucleus</location>
    </subcellularLocation>
</comment>
<evidence type="ECO:0000313" key="12">
    <source>
        <dbReference type="EMBL" id="GFH48736.1"/>
    </source>
</evidence>
<dbReference type="Pfam" id="PF04054">
    <property type="entry name" value="Not1"/>
    <property type="match status" value="1"/>
</dbReference>
<evidence type="ECO:0000259" key="11">
    <source>
        <dbReference type="Pfam" id="PF25097"/>
    </source>
</evidence>
<sequence>MVQGINKGGIDKNNINSTSQNISANAQQLPFTSQEQIELNAEVNANKKKGSTRADIDSYLHAYIAQLAKGINGDNVQSSFAELQLLSKSEPQVITEFLGHLLSDLTQHLEKSNAAKLPQGKAKTEALQLVLAKSANSYDFPTVVCTALQHTHNIGRSANAGLAFTSLVQYLKNSTTVNIGVVILCTSICSGWRSISNDSLVLDLATRILLSDLEKDIESTNCKNYSTALREAILIVLSSSKAVDTQSPSVRHLIKKISLVEPKQNIELKAKMADRLSPSGAGLITNILAECGPACAQSVFALRDTLRQIRGSTTLNEAVMAHLIHFFSQRTDWNQGNIAQVLAEDYSHLNWDQVALSFDFPEFHIRDRGHLKSFVELYKAAAKKVFPVQALTMSQWSNSSGLLSFIENSFLMPESIVYYPLTEDEERNAAIADHLQNTVCINKRAWASQQVMLLLMKFSDDPNLLPRVQNLFRDGIAIYPEIIVCTFTTILTLNLPIFGEKLKNAVLQEIINVFFVSPKVRNIVGSIKRVLAISEQLTFIYILQAWKNAHVESRVNILENVVSLVARVEPDNYRQLFLGGNRYQSDRRELNLGVAMFLHDRNKLGLEDYLKSQFECYKTDAVIDVISFISKHHDHMKVVNYEAKKSLLCEATTVICFKFLETLEGSNILSQAYTPSNTGMTLGETKKALWREICEKHPRINEQLRNPTSKDDIEEEANKYFQQIYKGEKDIDDVIRMLTQFKKSGNSRENDIFACMIHNLFDEYRFFSKYPDKELRITGILFGKLIQEQLVSSITLGIALRYVLEALRKTGNKKMFTFGMYALEQFKDRLHEWPQYCSHIVQIQGLKDNYQELVNNIEAARQQHAGQNAGAGSIGSVTNDSTSVSSESKHTARVPSTVNVQIPNGVMPSSLDSAPPSPSKREAVFGPGLGRAVTESKEDVQHEGPSGQTKDRIQKLMNNVTADNAEQTAMEVKNILDRRHFNWLGHYLVVKRISSQVNYHHVYLSFLEHLGDYGKELFDAILSSLYLNVGSLLKSKEITSSSNKRTVLKTLGSWLGLITLARNKPILQITLDCKELLYQGYETGRLIAITPFVAKILEGAKNSQVFRPPNPWVMGLLGVFRSLYEVEDLKMNIKFEVEVLCKNLGLSLSDIPLRSEDLAKRIPPNKISNQDFNVKSSGVNSQRPGTPGGDKSVGGAPATSTPSLRLGASSPAAAGSKHQQTVIPNLDRYVTINPDLVQLFQQLGPTSLLDESSLKRCVPIAVDRAIRDIIQPVVERSVTIACITTKEIVTKDFAMESDEKKMRKYAQLMVANLAGSLALVACREPLKVSISTHLKQLLVNTAAGNTSGTNSQASVLGEAAENVIEQCVAIVSQDNLDLGCTLIEKAATEKAVRDIEESICDDLAKRQKHREMTGKPFFDMSIFNPNQRYPEALPEPLRPKPGGLRREQLQVYEAFHRIPRQPTAQQNNSLNSASVTGSASGRFNFELITNIATKLENSVTTTLAQYGARAPEITLSKIHAEHDIKKLILAAKHMTMEVAENGTLSAAEKDSALGFAQHIFKRLYELRLSEPLRLEAFVALLEALNICCRDLETNLGTWATYAPSETDAQRKLHRTVLLLLLRSKLLQVSGLDRYLCERIDRGRNIVWLEFTMALIRTAVHEKIFNLKDLPQTIGVIVELSKSGGQSNQIAQWLRVVEESNHDKNVTQASTSVLNASVQMKSVSTKASQPYKSSISMTSLANLASAPARALESIKTTSRDDPQNLKERIIMLLDGWMRIINDVGSTEKQLQYIQLLQQNGIGSNEEQNERFFRVSTEVLVAAVLKDSNEKKTLNYNVIDSYSKLIVALMTNLNPSGNSDDIGNQRVALLNQILGVTMRTMMASYENAKRSSAQKVPKWDQRPWFRLLLNLVMDLNSPSPIFDPIGRGIRRVFGSAFHVVQPLVMPGFAFAWLELISHRMFLCNLLSEKGQNGFGLAHQLLIDLLLFLEPHLKQDDMSESMTNFFKGSMRVLLLLLHDFPSFLASFHLSFCNVIPENCVQLRSVILSAVPRGMSVPDPFTPNLKIDVIPEMSQNPAILSNVVGPINAMRNDLDNFLKNRQSTEFLRTLLPRLYKDGSKEIDHCRVNALVLYLGMHAVARQQNSQISNHSAEMDIMQKLMELNDHGRYIVLNAVANNLRFPSSHTHYFSCVMLFLFSEGKDEGVREQVTRVLLERLIVHRPHPWGLVVTFIELIKNQRYQFWSHPFTRCATEIEKVFEGVARSCLTPSVQKD</sequence>
<dbReference type="GO" id="GO:0000932">
    <property type="term" value="C:P-body"/>
    <property type="evidence" value="ECO:0007669"/>
    <property type="project" value="TreeGrafter"/>
</dbReference>
<dbReference type="PANTHER" id="PTHR13162:SF8">
    <property type="entry name" value="CCR4-NOT TRANSCRIPTION COMPLEX SUBUNIT 1"/>
    <property type="match status" value="1"/>
</dbReference>
<dbReference type="InterPro" id="IPR007196">
    <property type="entry name" value="CCR4-Not_Not1_C"/>
</dbReference>
<organism evidence="12 13">
    <name type="scientific">Chaetoceros tenuissimus</name>
    <dbReference type="NCBI Taxonomy" id="426638"/>
    <lineage>
        <taxon>Eukaryota</taxon>
        <taxon>Sar</taxon>
        <taxon>Stramenopiles</taxon>
        <taxon>Ochrophyta</taxon>
        <taxon>Bacillariophyta</taxon>
        <taxon>Coscinodiscophyceae</taxon>
        <taxon>Chaetocerotophycidae</taxon>
        <taxon>Chaetocerotales</taxon>
        <taxon>Chaetocerotaceae</taxon>
        <taxon>Chaetoceros</taxon>
    </lineage>
</organism>
<feature type="region of interest" description="Disordered" evidence="6">
    <location>
        <begin position="1169"/>
        <end position="1219"/>
    </location>
</feature>
<evidence type="ECO:0000259" key="8">
    <source>
        <dbReference type="Pfam" id="PF12842"/>
    </source>
</evidence>
<protein>
    <submittedName>
        <fullName evidence="12">CCR4-NOT transcription complex subunit 1</fullName>
    </submittedName>
</protein>
<feature type="domain" description="CCR4-NOT transcription complex subunit 1 CAF1-binding" evidence="9">
    <location>
        <begin position="943"/>
        <end position="1152"/>
    </location>
</feature>
<dbReference type="GO" id="GO:0005634">
    <property type="term" value="C:nucleus"/>
    <property type="evidence" value="ECO:0007669"/>
    <property type="project" value="UniProtKB-SubCell"/>
</dbReference>
<feature type="domain" description="CCR4-NOT transcription complex subunit 1-like NOT1 connector" evidence="11">
    <location>
        <begin position="1548"/>
        <end position="1693"/>
    </location>
</feature>
<evidence type="ECO:0000259" key="10">
    <source>
        <dbReference type="Pfam" id="PF16417"/>
    </source>
</evidence>
<dbReference type="PANTHER" id="PTHR13162">
    <property type="entry name" value="CCR4-NOT TRANSCRIPTION COMPLEX"/>
    <property type="match status" value="1"/>
</dbReference>
<gene>
    <name evidence="12" type="ORF">CTEN210_05212</name>
</gene>
<evidence type="ECO:0000313" key="13">
    <source>
        <dbReference type="Proteomes" id="UP001054902"/>
    </source>
</evidence>
<evidence type="ECO:0000256" key="5">
    <source>
        <dbReference type="ARBA" id="ARBA00023242"/>
    </source>
</evidence>
<dbReference type="Gene3D" id="1.25.40.840">
    <property type="entry name" value="CCR4-NOT transcription complex subunit 1 TTP binding domain"/>
    <property type="match status" value="1"/>
</dbReference>
<keyword evidence="3" id="KW-0805">Transcription regulation</keyword>
<dbReference type="Gene3D" id="1.25.40.800">
    <property type="match status" value="1"/>
</dbReference>
<dbReference type="InterPro" id="IPR055454">
    <property type="entry name" value="CNOT1-like_NOT1_connector"/>
</dbReference>
<feature type="compositionally biased region" description="Polar residues" evidence="6">
    <location>
        <begin position="1169"/>
        <end position="1184"/>
    </location>
</feature>
<evidence type="ECO:0000256" key="3">
    <source>
        <dbReference type="ARBA" id="ARBA00023015"/>
    </source>
</evidence>
<dbReference type="GO" id="GO:0017148">
    <property type="term" value="P:negative regulation of translation"/>
    <property type="evidence" value="ECO:0007669"/>
    <property type="project" value="InterPro"/>
</dbReference>
<dbReference type="InterPro" id="IPR038535">
    <property type="entry name" value="CNOT1_TTP_bind_sf"/>
</dbReference>
<dbReference type="Gene3D" id="1.25.40.790">
    <property type="match status" value="1"/>
</dbReference>
<keyword evidence="4" id="KW-0804">Transcription</keyword>
<dbReference type="GO" id="GO:0030015">
    <property type="term" value="C:CCR4-NOT core complex"/>
    <property type="evidence" value="ECO:0007669"/>
    <property type="project" value="InterPro"/>
</dbReference>
<proteinExistence type="predicted"/>
<reference evidence="12 13" key="1">
    <citation type="journal article" date="2021" name="Sci. Rep.">
        <title>The genome of the diatom Chaetoceros tenuissimus carries an ancient integrated fragment of an extant virus.</title>
        <authorList>
            <person name="Hongo Y."/>
            <person name="Kimura K."/>
            <person name="Takaki Y."/>
            <person name="Yoshida Y."/>
            <person name="Baba S."/>
            <person name="Kobayashi G."/>
            <person name="Nagasaki K."/>
            <person name="Hano T."/>
            <person name="Tomaru Y."/>
        </authorList>
    </citation>
    <scope>NUCLEOTIDE SEQUENCE [LARGE SCALE GENOMIC DNA]</scope>
    <source>
        <strain evidence="12 13">NIES-3715</strain>
    </source>
</reference>
<dbReference type="InterPro" id="IPR032191">
    <property type="entry name" value="CNOT1_CAF1_bind"/>
</dbReference>
<feature type="domain" description="CCR4-NOT transcription complex subunit 1 TTP binding" evidence="10">
    <location>
        <begin position="691"/>
        <end position="865"/>
    </location>
</feature>
<dbReference type="InterPro" id="IPR032193">
    <property type="entry name" value="CNOT1_TTP_bind"/>
</dbReference>
<dbReference type="FunFam" id="1.25.40.840:FF:000003">
    <property type="entry name" value="Transcription regulator"/>
    <property type="match status" value="1"/>
</dbReference>
<dbReference type="EMBL" id="BLLK01000029">
    <property type="protein sequence ID" value="GFH48736.1"/>
    <property type="molecule type" value="Genomic_DNA"/>
</dbReference>
<evidence type="ECO:0000256" key="1">
    <source>
        <dbReference type="ARBA" id="ARBA00004123"/>
    </source>
</evidence>
<dbReference type="GO" id="GO:0060090">
    <property type="term" value="F:molecular adaptor activity"/>
    <property type="evidence" value="ECO:0007669"/>
    <property type="project" value="TreeGrafter"/>
</dbReference>
<dbReference type="InterPro" id="IPR040398">
    <property type="entry name" value="Not1"/>
</dbReference>
<evidence type="ECO:0000259" key="7">
    <source>
        <dbReference type="Pfam" id="PF04054"/>
    </source>
</evidence>
<dbReference type="Pfam" id="PF16417">
    <property type="entry name" value="CNOT1_TTP_bind"/>
    <property type="match status" value="1"/>
</dbReference>
<evidence type="ECO:0000256" key="2">
    <source>
        <dbReference type="ARBA" id="ARBA00022491"/>
    </source>
</evidence>
<dbReference type="Pfam" id="PF25097">
    <property type="entry name" value="ARM_Cnot1"/>
    <property type="match status" value="1"/>
</dbReference>
<keyword evidence="2" id="KW-0678">Repressor</keyword>
<name>A0AAD3H3B0_9STRA</name>
<keyword evidence="13" id="KW-1185">Reference proteome</keyword>
<evidence type="ECO:0000256" key="4">
    <source>
        <dbReference type="ARBA" id="ARBA00023163"/>
    </source>
</evidence>
<dbReference type="GO" id="GO:0000288">
    <property type="term" value="P:nuclear-transcribed mRNA catabolic process, deadenylation-dependent decay"/>
    <property type="evidence" value="ECO:0007669"/>
    <property type="project" value="TreeGrafter"/>
</dbReference>
<dbReference type="Gene3D" id="1.25.40.180">
    <property type="match status" value="1"/>
</dbReference>
<feature type="region of interest" description="Disordered" evidence="6">
    <location>
        <begin position="864"/>
        <end position="922"/>
    </location>
</feature>
<dbReference type="Pfam" id="PF12842">
    <property type="entry name" value="DUF3819"/>
    <property type="match status" value="1"/>
</dbReference>
<dbReference type="InterPro" id="IPR024557">
    <property type="entry name" value="CNOT1_dom_4"/>
</dbReference>
<dbReference type="Proteomes" id="UP001054902">
    <property type="component" value="Unassembled WGS sequence"/>
</dbReference>
<comment type="caution">
    <text evidence="12">The sequence shown here is derived from an EMBL/GenBank/DDBJ whole genome shotgun (WGS) entry which is preliminary data.</text>
</comment>
<feature type="domain" description="CCR4-NOT transcription complex subunit 1" evidence="8">
    <location>
        <begin position="1253"/>
        <end position="1410"/>
    </location>
</feature>
<accession>A0AAD3H3B0</accession>
<keyword evidence="5" id="KW-0539">Nucleus</keyword>
<dbReference type="Pfam" id="PF16415">
    <property type="entry name" value="CNOT1_CAF1_bind"/>
    <property type="match status" value="1"/>
</dbReference>